<dbReference type="Gene3D" id="3.40.630.30">
    <property type="match status" value="1"/>
</dbReference>
<dbReference type="InterPro" id="IPR000182">
    <property type="entry name" value="GNAT_dom"/>
</dbReference>
<dbReference type="GO" id="GO:0016746">
    <property type="term" value="F:acyltransferase activity"/>
    <property type="evidence" value="ECO:0007669"/>
    <property type="project" value="UniProtKB-KW"/>
</dbReference>
<dbReference type="InterPro" id="IPR016181">
    <property type="entry name" value="Acyl_CoA_acyltransferase"/>
</dbReference>
<organism evidence="2 3">
    <name type="scientific">Lysinimonas soli</name>
    <dbReference type="NCBI Taxonomy" id="1074233"/>
    <lineage>
        <taxon>Bacteria</taxon>
        <taxon>Bacillati</taxon>
        <taxon>Actinomycetota</taxon>
        <taxon>Actinomycetes</taxon>
        <taxon>Micrococcales</taxon>
        <taxon>Microbacteriaceae</taxon>
        <taxon>Lysinimonas</taxon>
    </lineage>
</organism>
<dbReference type="CDD" id="cd04301">
    <property type="entry name" value="NAT_SF"/>
    <property type="match status" value="1"/>
</dbReference>
<reference evidence="3" key="1">
    <citation type="journal article" date="2019" name="Int. J. Syst. Evol. Microbiol.">
        <title>The Global Catalogue of Microorganisms (GCM) 10K type strain sequencing project: providing services to taxonomists for standard genome sequencing and annotation.</title>
        <authorList>
            <consortium name="The Broad Institute Genomics Platform"/>
            <consortium name="The Broad Institute Genome Sequencing Center for Infectious Disease"/>
            <person name="Wu L."/>
            <person name="Ma J."/>
        </authorList>
    </citation>
    <scope>NUCLEOTIDE SEQUENCE [LARGE SCALE GENOMIC DNA]</scope>
    <source>
        <strain evidence="3">CGMCC 4.6997</strain>
    </source>
</reference>
<comment type="caution">
    <text evidence="2">The sequence shown here is derived from an EMBL/GenBank/DDBJ whole genome shotgun (WGS) entry which is preliminary data.</text>
</comment>
<evidence type="ECO:0000259" key="1">
    <source>
        <dbReference type="PROSITE" id="PS51186"/>
    </source>
</evidence>
<dbReference type="PROSITE" id="PS51186">
    <property type="entry name" value="GNAT"/>
    <property type="match status" value="1"/>
</dbReference>
<name>A0ABW0NUV7_9MICO</name>
<proteinExistence type="predicted"/>
<feature type="domain" description="N-acetyltransferase" evidence="1">
    <location>
        <begin position="4"/>
        <end position="150"/>
    </location>
</feature>
<protein>
    <submittedName>
        <fullName evidence="2">GNAT family N-acetyltransferase</fullName>
        <ecNumber evidence="2">2.3.-.-</ecNumber>
    </submittedName>
</protein>
<dbReference type="EC" id="2.3.-.-" evidence="2"/>
<keyword evidence="3" id="KW-1185">Reference proteome</keyword>
<dbReference type="RefSeq" id="WP_386740755.1">
    <property type="nucleotide sequence ID" value="NZ_JBHSMG010000003.1"/>
</dbReference>
<dbReference type="SUPFAM" id="SSF55729">
    <property type="entry name" value="Acyl-CoA N-acyltransferases (Nat)"/>
    <property type="match status" value="1"/>
</dbReference>
<keyword evidence="2" id="KW-0808">Transferase</keyword>
<dbReference type="Proteomes" id="UP001596039">
    <property type="component" value="Unassembled WGS sequence"/>
</dbReference>
<keyword evidence="2" id="KW-0012">Acyltransferase</keyword>
<accession>A0ABW0NUV7</accession>
<dbReference type="EMBL" id="JBHSMG010000003">
    <property type="protein sequence ID" value="MFC5503042.1"/>
    <property type="molecule type" value="Genomic_DNA"/>
</dbReference>
<evidence type="ECO:0000313" key="3">
    <source>
        <dbReference type="Proteomes" id="UP001596039"/>
    </source>
</evidence>
<dbReference type="Pfam" id="PF00583">
    <property type="entry name" value="Acetyltransf_1"/>
    <property type="match status" value="1"/>
</dbReference>
<sequence>MADLTLQELTAQTIVAANGLTLKPGQEAFLKPETYTHAEEELDPSGSWPRVVLDGERVVGYVMGSFDADSPEDYLRAALWRIEVAEGAQGMGVGRFAVKAFADEARARGFSRATVVWASGEAGPEKFFKAVGFVVVGQTPYGENLGALEL</sequence>
<evidence type="ECO:0000313" key="2">
    <source>
        <dbReference type="EMBL" id="MFC5503042.1"/>
    </source>
</evidence>
<gene>
    <name evidence="2" type="ORF">ACFPJ4_12405</name>
</gene>